<evidence type="ECO:0000313" key="3">
    <source>
        <dbReference type="Proteomes" id="UP001596084"/>
    </source>
</evidence>
<name>A0ABW0Q5H7_9BURK</name>
<dbReference type="Pfam" id="PF02230">
    <property type="entry name" value="Abhydrolase_2"/>
    <property type="match status" value="1"/>
</dbReference>
<gene>
    <name evidence="2" type="primary">ypfH</name>
    <name evidence="2" type="ORF">ACFPP7_02805</name>
</gene>
<keyword evidence="3" id="KW-1185">Reference proteome</keyword>
<evidence type="ECO:0000313" key="2">
    <source>
        <dbReference type="EMBL" id="MFC5519851.1"/>
    </source>
</evidence>
<accession>A0ABW0Q5H7</accession>
<reference evidence="3" key="1">
    <citation type="journal article" date="2019" name="Int. J. Syst. Evol. Microbiol.">
        <title>The Global Catalogue of Microorganisms (GCM) 10K type strain sequencing project: providing services to taxonomists for standard genome sequencing and annotation.</title>
        <authorList>
            <consortium name="The Broad Institute Genomics Platform"/>
            <consortium name="The Broad Institute Genome Sequencing Center for Infectious Disease"/>
            <person name="Wu L."/>
            <person name="Ma J."/>
        </authorList>
    </citation>
    <scope>NUCLEOTIDE SEQUENCE [LARGE SCALE GENOMIC DNA]</scope>
    <source>
        <strain evidence="3">CGMCC 4.7277</strain>
    </source>
</reference>
<dbReference type="InterPro" id="IPR003140">
    <property type="entry name" value="PLipase/COase/thioEstase"/>
</dbReference>
<dbReference type="SUPFAM" id="SSF53474">
    <property type="entry name" value="alpha/beta-Hydrolases"/>
    <property type="match status" value="1"/>
</dbReference>
<dbReference type="RefSeq" id="WP_068835954.1">
    <property type="nucleotide sequence ID" value="NZ_JBHSMX010000004.1"/>
</dbReference>
<dbReference type="EMBL" id="JBHSMX010000004">
    <property type="protein sequence ID" value="MFC5519851.1"/>
    <property type="molecule type" value="Genomic_DNA"/>
</dbReference>
<dbReference type="InterPro" id="IPR029058">
    <property type="entry name" value="AB_hydrolase_fold"/>
</dbReference>
<protein>
    <submittedName>
        <fullName evidence="2">Esterase</fullName>
    </submittedName>
</protein>
<dbReference type="NCBIfam" id="NF008525">
    <property type="entry name" value="PRK11460.1"/>
    <property type="match status" value="1"/>
</dbReference>
<evidence type="ECO:0000259" key="1">
    <source>
        <dbReference type="Pfam" id="PF02230"/>
    </source>
</evidence>
<dbReference type="Gene3D" id="3.40.50.1820">
    <property type="entry name" value="alpha/beta hydrolase"/>
    <property type="match status" value="1"/>
</dbReference>
<feature type="domain" description="Phospholipase/carboxylesterase/thioesterase" evidence="1">
    <location>
        <begin position="73"/>
        <end position="206"/>
    </location>
</feature>
<proteinExistence type="predicted"/>
<organism evidence="2 3">
    <name type="scientific">Polaromonas jejuensis</name>
    <dbReference type="NCBI Taxonomy" id="457502"/>
    <lineage>
        <taxon>Bacteria</taxon>
        <taxon>Pseudomonadati</taxon>
        <taxon>Pseudomonadota</taxon>
        <taxon>Betaproteobacteria</taxon>
        <taxon>Burkholderiales</taxon>
        <taxon>Comamonadaceae</taxon>
        <taxon>Polaromonas</taxon>
    </lineage>
</organism>
<dbReference type="Proteomes" id="UP001596084">
    <property type="component" value="Unassembled WGS sequence"/>
</dbReference>
<comment type="caution">
    <text evidence="2">The sequence shown here is derived from an EMBL/GenBank/DDBJ whole genome shotgun (WGS) entry which is preliminary data.</text>
</comment>
<sequence>MTPSDIETIELLPAAPEPKQLFVLLHDAGGTAADMLDLGQLLGGAFPAAVVLLPEGLVGPHADAAGAAAAGLDDAAAMAARVDVLAAFLRAQQARFGISEQGSALAGFGAGASLALALTDAHDGLVGRLLGFGGGYQFWPAKAPALTTLHLFHGQLDPVIPVQRTRADYEHIMSLGADATLDVADSLGHELHPALMDQAVTRLQTCVPLRLWKDAQ</sequence>